<dbReference type="EC" id="2.7.1.48" evidence="5"/>
<name>A0A084EM99_MYCCA</name>
<dbReference type="NCBIfam" id="TIGR00235">
    <property type="entry name" value="udk"/>
    <property type="match status" value="1"/>
</dbReference>
<dbReference type="Gene3D" id="3.40.50.300">
    <property type="entry name" value="P-loop containing nucleotide triphosphate hydrolases"/>
    <property type="match status" value="1"/>
</dbReference>
<dbReference type="PRINTS" id="PR00988">
    <property type="entry name" value="URIDINKINASE"/>
</dbReference>
<dbReference type="GO" id="GO:0004849">
    <property type="term" value="F:uridine kinase activity"/>
    <property type="evidence" value="ECO:0007669"/>
    <property type="project" value="UniProtKB-EC"/>
</dbReference>
<dbReference type="AlphaFoldDB" id="A0A084EM99"/>
<keyword evidence="5" id="KW-0067">ATP-binding</keyword>
<evidence type="ECO:0000256" key="1">
    <source>
        <dbReference type="ARBA" id="ARBA00004690"/>
    </source>
</evidence>
<keyword evidence="5" id="KW-0963">Cytoplasm</keyword>
<dbReference type="Proteomes" id="UP000028533">
    <property type="component" value="Unassembled WGS sequence"/>
</dbReference>
<accession>A0A084EM99</accession>
<dbReference type="CDD" id="cd02023">
    <property type="entry name" value="UMPK"/>
    <property type="match status" value="1"/>
</dbReference>
<dbReference type="SMART" id="SM00382">
    <property type="entry name" value="AAA"/>
    <property type="match status" value="1"/>
</dbReference>
<dbReference type="GO" id="GO:0044211">
    <property type="term" value="P:CTP salvage"/>
    <property type="evidence" value="ECO:0007669"/>
    <property type="project" value="UniProtKB-UniPathway"/>
</dbReference>
<comment type="catalytic activity">
    <reaction evidence="5">
        <text>cytidine + ATP = CMP + ADP + H(+)</text>
        <dbReference type="Rhea" id="RHEA:24674"/>
        <dbReference type="ChEBI" id="CHEBI:15378"/>
        <dbReference type="ChEBI" id="CHEBI:17562"/>
        <dbReference type="ChEBI" id="CHEBI:30616"/>
        <dbReference type="ChEBI" id="CHEBI:60377"/>
        <dbReference type="ChEBI" id="CHEBI:456216"/>
        <dbReference type="EC" id="2.7.1.48"/>
    </reaction>
</comment>
<comment type="subcellular location">
    <subcellularLocation>
        <location evidence="5">Cytoplasm</location>
    </subcellularLocation>
</comment>
<comment type="caution">
    <text evidence="7">The sequence shown here is derived from an EMBL/GenBank/DDBJ whole genome shotgun (WGS) entry which is preliminary data.</text>
</comment>
<dbReference type="InterPro" id="IPR003593">
    <property type="entry name" value="AAA+_ATPase"/>
</dbReference>
<dbReference type="InterPro" id="IPR027417">
    <property type="entry name" value="P-loop_NTPase"/>
</dbReference>
<dbReference type="UniPathway" id="UPA00579">
    <property type="reaction ID" value="UER00640"/>
</dbReference>
<dbReference type="InterPro" id="IPR006083">
    <property type="entry name" value="PRK/URK"/>
</dbReference>
<dbReference type="GO" id="GO:0005524">
    <property type="term" value="F:ATP binding"/>
    <property type="evidence" value="ECO:0007669"/>
    <property type="project" value="UniProtKB-KW"/>
</dbReference>
<dbReference type="GO" id="GO:0044206">
    <property type="term" value="P:UMP salvage"/>
    <property type="evidence" value="ECO:0007669"/>
    <property type="project" value="UniProtKB-UniPathway"/>
</dbReference>
<dbReference type="Pfam" id="PF00485">
    <property type="entry name" value="PRK"/>
    <property type="match status" value="1"/>
</dbReference>
<gene>
    <name evidence="7" type="primary">udk</name>
    <name evidence="7" type="ORF">MCAPa_4070</name>
</gene>
<comment type="catalytic activity">
    <reaction evidence="5">
        <text>uridine + ATP = UMP + ADP + H(+)</text>
        <dbReference type="Rhea" id="RHEA:16825"/>
        <dbReference type="ChEBI" id="CHEBI:15378"/>
        <dbReference type="ChEBI" id="CHEBI:16704"/>
        <dbReference type="ChEBI" id="CHEBI:30616"/>
        <dbReference type="ChEBI" id="CHEBI:57865"/>
        <dbReference type="ChEBI" id="CHEBI:456216"/>
        <dbReference type="EC" id="2.7.1.48"/>
    </reaction>
</comment>
<evidence type="ECO:0000256" key="4">
    <source>
        <dbReference type="ARBA" id="ARBA00022777"/>
    </source>
</evidence>
<proteinExistence type="inferred from homology"/>
<evidence type="ECO:0000313" key="7">
    <source>
        <dbReference type="EMBL" id="KEZ19091.1"/>
    </source>
</evidence>
<comment type="similarity">
    <text evidence="5">Belongs to the uridine kinase family.</text>
</comment>
<evidence type="ECO:0000256" key="2">
    <source>
        <dbReference type="ARBA" id="ARBA00022679"/>
    </source>
</evidence>
<dbReference type="PANTHER" id="PTHR10285">
    <property type="entry name" value="URIDINE KINASE"/>
    <property type="match status" value="1"/>
</dbReference>
<evidence type="ECO:0000259" key="6">
    <source>
        <dbReference type="SMART" id="SM00382"/>
    </source>
</evidence>
<dbReference type="RefSeq" id="WP_036431761.1">
    <property type="nucleotide sequence ID" value="NZ_JFDO01000016.1"/>
</dbReference>
<sequence>MSKKVSIILIAGGSASGKTTIASKIANEILKDKSVEHISMDNYYKDFTNLSLEQRNTINFDHPNSIDIELLLKDLKQLLKRHDIFVPTYDFKKHIRTDKEKLIKASDVIIVDGIFSLHFEKLRELGDIKIFVKTPDDLRFIRRLIRDINERNRTVESVIDQYLTDVKPMHDLFIEQTIDYADIVIPFKKGNDVAIDIVASKIKDLLN</sequence>
<dbReference type="InterPro" id="IPR000764">
    <property type="entry name" value="Uridine_kinase-like"/>
</dbReference>
<comment type="pathway">
    <text evidence="1 5">Pyrimidine metabolism; UMP biosynthesis via salvage pathway; UMP from uridine: step 1/1.</text>
</comment>
<dbReference type="NCBIfam" id="NF004018">
    <property type="entry name" value="PRK05480.1"/>
    <property type="match status" value="1"/>
</dbReference>
<reference evidence="7 8" key="1">
    <citation type="submission" date="2014-02" db="EMBL/GenBank/DDBJ databases">
        <title>Genome sequence of Mycoplasma capricolum subsp. capricolum strain 14232.</title>
        <authorList>
            <person name="Sirand-Pugnet P."/>
            <person name="Breton M."/>
            <person name="Dordet-Frisoni E."/>
            <person name="Baranowski E."/>
            <person name="Barre A."/>
            <person name="Couture C."/>
            <person name="Dupuy V."/>
            <person name="Gaurivaud P."/>
            <person name="Jacob D."/>
            <person name="Lemaitre C."/>
            <person name="Manso-Silvan L."/>
            <person name="Nikolski M."/>
            <person name="Nouvel L.-X."/>
            <person name="Poumarat F."/>
            <person name="Tardy F."/>
            <person name="Thebault P."/>
            <person name="Theil S."/>
            <person name="Citti C."/>
            <person name="Thiaucourt F."/>
            <person name="Blanchard A."/>
        </authorList>
    </citation>
    <scope>NUCLEOTIDE SEQUENCE [LARGE SCALE GENOMIC DNA]</scope>
    <source>
        <strain evidence="7 8">14232</strain>
    </source>
</reference>
<evidence type="ECO:0000256" key="5">
    <source>
        <dbReference type="RuleBase" id="RU003825"/>
    </source>
</evidence>
<evidence type="ECO:0000256" key="3">
    <source>
        <dbReference type="ARBA" id="ARBA00022741"/>
    </source>
</evidence>
<organism evidence="7 8">
    <name type="scientific">Mycoplasma capricolum subsp. capricolum 14232</name>
    <dbReference type="NCBI Taxonomy" id="1188238"/>
    <lineage>
        <taxon>Bacteria</taxon>
        <taxon>Bacillati</taxon>
        <taxon>Mycoplasmatota</taxon>
        <taxon>Mollicutes</taxon>
        <taxon>Mycoplasmataceae</taxon>
        <taxon>Mycoplasma</taxon>
    </lineage>
</organism>
<keyword evidence="4 5" id="KW-0418">Kinase</keyword>
<dbReference type="SUPFAM" id="SSF52540">
    <property type="entry name" value="P-loop containing nucleoside triphosphate hydrolases"/>
    <property type="match status" value="1"/>
</dbReference>
<evidence type="ECO:0000313" key="8">
    <source>
        <dbReference type="Proteomes" id="UP000028533"/>
    </source>
</evidence>
<protein>
    <recommendedName>
        <fullName evidence="5">Uridine kinase</fullName>
        <ecNumber evidence="5">2.7.1.48</ecNumber>
    </recommendedName>
</protein>
<keyword evidence="2 5" id="KW-0808">Transferase</keyword>
<dbReference type="GO" id="GO:0043771">
    <property type="term" value="F:cytidine kinase activity"/>
    <property type="evidence" value="ECO:0007669"/>
    <property type="project" value="RHEA"/>
</dbReference>
<feature type="domain" description="AAA+ ATPase" evidence="6">
    <location>
        <begin position="4"/>
        <end position="191"/>
    </location>
</feature>
<dbReference type="EMBL" id="JFDO01000016">
    <property type="protein sequence ID" value="KEZ19091.1"/>
    <property type="molecule type" value="Genomic_DNA"/>
</dbReference>
<dbReference type="UniPathway" id="UPA00574">
    <property type="reaction ID" value="UER00637"/>
</dbReference>
<keyword evidence="3 5" id="KW-0547">Nucleotide-binding</keyword>
<comment type="pathway">
    <text evidence="5">Pyrimidine metabolism; CTP biosynthesis via salvage pathway; CTP from cytidine: step 1/3.</text>
</comment>
<dbReference type="GO" id="GO:0005737">
    <property type="term" value="C:cytoplasm"/>
    <property type="evidence" value="ECO:0007669"/>
    <property type="project" value="UniProtKB-SubCell"/>
</dbReference>